<comment type="subcellular location">
    <subcellularLocation>
        <location evidence="5">Cytoplasm</location>
    </subcellularLocation>
</comment>
<feature type="domain" description="Translation initiation factor 3 C-terminal" evidence="6">
    <location>
        <begin position="56"/>
        <end position="137"/>
    </location>
</feature>
<dbReference type="PANTHER" id="PTHR10938">
    <property type="entry name" value="TRANSLATION INITIATION FACTOR IF-3"/>
    <property type="match status" value="1"/>
</dbReference>
<dbReference type="NCBIfam" id="TIGR00168">
    <property type="entry name" value="infC"/>
    <property type="match status" value="1"/>
</dbReference>
<comment type="subunit">
    <text evidence="5">Monomer.</text>
</comment>
<evidence type="ECO:0000256" key="1">
    <source>
        <dbReference type="ARBA" id="ARBA00005439"/>
    </source>
</evidence>
<accession>A0A0G0WT08</accession>
<proteinExistence type="inferred from homology"/>
<dbReference type="Gene3D" id="3.10.20.80">
    <property type="entry name" value="Translation initiation factor 3 (IF-3), N-terminal domain"/>
    <property type="match status" value="1"/>
</dbReference>
<evidence type="ECO:0000259" key="7">
    <source>
        <dbReference type="Pfam" id="PF05198"/>
    </source>
</evidence>
<dbReference type="SUPFAM" id="SSF55200">
    <property type="entry name" value="Translation initiation factor IF3, C-terminal domain"/>
    <property type="match status" value="1"/>
</dbReference>
<reference evidence="8 9" key="1">
    <citation type="journal article" date="2015" name="Nature">
        <title>rRNA introns, odd ribosomes, and small enigmatic genomes across a large radiation of phyla.</title>
        <authorList>
            <person name="Brown C.T."/>
            <person name="Hug L.A."/>
            <person name="Thomas B.C."/>
            <person name="Sharon I."/>
            <person name="Castelle C.J."/>
            <person name="Singh A."/>
            <person name="Wilkins M.J."/>
            <person name="Williams K.H."/>
            <person name="Banfield J.F."/>
        </authorList>
    </citation>
    <scope>NUCLEOTIDE SEQUENCE [LARGE SCALE GENOMIC DNA]</scope>
</reference>
<dbReference type="InterPro" id="IPR036787">
    <property type="entry name" value="T_IF-3_N_sf"/>
</dbReference>
<evidence type="ECO:0000256" key="3">
    <source>
        <dbReference type="ARBA" id="ARBA00022917"/>
    </source>
</evidence>
<dbReference type="InterPro" id="IPR019815">
    <property type="entry name" value="Translation_initiation_fac_3_C"/>
</dbReference>
<dbReference type="GO" id="GO:0043022">
    <property type="term" value="F:ribosome binding"/>
    <property type="evidence" value="ECO:0007669"/>
    <property type="project" value="TreeGrafter"/>
</dbReference>
<comment type="similarity">
    <text evidence="1 5">Belongs to the IF-3 family.</text>
</comment>
<evidence type="ECO:0000256" key="4">
    <source>
        <dbReference type="NCBIfam" id="TIGR00168"/>
    </source>
</evidence>
<feature type="domain" description="Translation initiation factor 3 N-terminal" evidence="7">
    <location>
        <begin position="1"/>
        <end position="46"/>
    </location>
</feature>
<name>A0A0G0WT08_UNCKA</name>
<dbReference type="GO" id="GO:0032790">
    <property type="term" value="P:ribosome disassembly"/>
    <property type="evidence" value="ECO:0007669"/>
    <property type="project" value="TreeGrafter"/>
</dbReference>
<dbReference type="Proteomes" id="UP000034163">
    <property type="component" value="Unassembled WGS sequence"/>
</dbReference>
<evidence type="ECO:0000256" key="5">
    <source>
        <dbReference type="RuleBase" id="RU000646"/>
    </source>
</evidence>
<evidence type="ECO:0000259" key="6">
    <source>
        <dbReference type="Pfam" id="PF00707"/>
    </source>
</evidence>
<dbReference type="Pfam" id="PF05198">
    <property type="entry name" value="IF3_N"/>
    <property type="match status" value="1"/>
</dbReference>
<evidence type="ECO:0000313" key="9">
    <source>
        <dbReference type="Proteomes" id="UP000034163"/>
    </source>
</evidence>
<sequence length="140" mass="16090">MRKDEALRKANEMNMDLVVIAEKAQPPVAKILDFNKFLYDERKKASAIKAKSKKSELKEFVFGPTIGSGDIDFRVQRAKEFLEEGNRVKITVKFKGRENEHPEVGFDKINKFKEELKDVARVESEPRRAGSMLTVTFVKL</sequence>
<organism evidence="8 9">
    <name type="scientific">candidate division WWE3 bacterium GW2011_GWB1_41_6</name>
    <dbReference type="NCBI Taxonomy" id="1619112"/>
    <lineage>
        <taxon>Bacteria</taxon>
        <taxon>Katanobacteria</taxon>
    </lineage>
</organism>
<dbReference type="AlphaFoldDB" id="A0A0G0WT08"/>
<evidence type="ECO:0000256" key="2">
    <source>
        <dbReference type="ARBA" id="ARBA00022540"/>
    </source>
</evidence>
<dbReference type="InterPro" id="IPR036788">
    <property type="entry name" value="T_IF-3_C_sf"/>
</dbReference>
<dbReference type="GO" id="GO:0005737">
    <property type="term" value="C:cytoplasm"/>
    <property type="evidence" value="ECO:0007669"/>
    <property type="project" value="UniProtKB-SubCell"/>
</dbReference>
<dbReference type="GO" id="GO:0003743">
    <property type="term" value="F:translation initiation factor activity"/>
    <property type="evidence" value="ECO:0007669"/>
    <property type="project" value="UniProtKB-UniRule"/>
</dbReference>
<dbReference type="Pfam" id="PF00707">
    <property type="entry name" value="IF3_C"/>
    <property type="match status" value="1"/>
</dbReference>
<dbReference type="InterPro" id="IPR001288">
    <property type="entry name" value="Translation_initiation_fac_3"/>
</dbReference>
<dbReference type="PANTHER" id="PTHR10938:SF0">
    <property type="entry name" value="TRANSLATION INITIATION FACTOR IF-3, MITOCHONDRIAL"/>
    <property type="match status" value="1"/>
</dbReference>
<comment type="caution">
    <text evidence="8">The sequence shown here is derived from an EMBL/GenBank/DDBJ whole genome shotgun (WGS) entry which is preliminary data.</text>
</comment>
<dbReference type="InterPro" id="IPR019813">
    <property type="entry name" value="Translation_initiation_fac3_CS"/>
</dbReference>
<dbReference type="PROSITE" id="PS00938">
    <property type="entry name" value="IF3"/>
    <property type="match status" value="1"/>
</dbReference>
<evidence type="ECO:0000313" key="8">
    <source>
        <dbReference type="EMBL" id="KKS15935.1"/>
    </source>
</evidence>
<dbReference type="Gene3D" id="3.30.110.10">
    <property type="entry name" value="Translation initiation factor 3 (IF-3), C-terminal domain"/>
    <property type="match status" value="1"/>
</dbReference>
<dbReference type="EMBL" id="LCBS01000031">
    <property type="protein sequence ID" value="KKS15935.1"/>
    <property type="molecule type" value="Genomic_DNA"/>
</dbReference>
<gene>
    <name evidence="8" type="ORF">UU72_C0031G0005</name>
</gene>
<comment type="function">
    <text evidence="5">IF-3 binds to the 30S ribosomal subunit and shifts the equilibrium between 70S ribosomes and their 50S and 30S subunits in favor of the free subunits, thus enhancing the availability of 30S subunits on which protein synthesis initiation begins.</text>
</comment>
<keyword evidence="2 5" id="KW-0396">Initiation factor</keyword>
<protein>
    <recommendedName>
        <fullName evidence="4 5">Translation initiation factor IF-3</fullName>
    </recommendedName>
</protein>
<dbReference type="InterPro" id="IPR019814">
    <property type="entry name" value="Translation_initiation_fac_3_N"/>
</dbReference>
<keyword evidence="3 5" id="KW-0648">Protein biosynthesis</keyword>
<dbReference type="SUPFAM" id="SSF54364">
    <property type="entry name" value="Translation initiation factor IF3, N-terminal domain"/>
    <property type="match status" value="1"/>
</dbReference>